<name>U6LIF8_9EIME</name>
<gene>
    <name evidence="2" type="ORF">EBH_0029540</name>
</gene>
<sequence>MADFFSGLVGGVVGAAAAVDVPAEGERLPRQQQGTEWGCCCSKLSDSSKELEGFLLQLSFVAGKLASCLKLGVEHLASCVAEGRVLSSSSSSSSCLCLMDKNDVQESIEAGRQGANCLLRSSKLALEALLEAAKVAAARGLILAESSKNLLLRNIPQAQDKLQQTYSQFLKGYQSSSSSSSRGLGYGSYHQQQQQQQPSSYGAPPASQQQPSSTFFWTAIASRSAAAAAAAATAAAAAAAAAAEPSCVITFLLEGRQGGAAAGLQQLQQQQ</sequence>
<dbReference type="Proteomes" id="UP000030750">
    <property type="component" value="Unassembled WGS sequence"/>
</dbReference>
<evidence type="ECO:0000256" key="1">
    <source>
        <dbReference type="SAM" id="MobiDB-lite"/>
    </source>
</evidence>
<dbReference type="VEuPathDB" id="ToxoDB:EBH_0029540"/>
<feature type="region of interest" description="Disordered" evidence="1">
    <location>
        <begin position="173"/>
        <end position="210"/>
    </location>
</feature>
<proteinExistence type="predicted"/>
<reference evidence="2" key="1">
    <citation type="submission" date="2013-10" db="EMBL/GenBank/DDBJ databases">
        <title>Genomic analysis of the causative agents of coccidiosis in chickens.</title>
        <authorList>
            <person name="Reid A.J."/>
            <person name="Blake D."/>
            <person name="Billington K."/>
            <person name="Browne H."/>
            <person name="Dunn M."/>
            <person name="Hung S."/>
            <person name="Kawahara F."/>
            <person name="Miranda-Saavedra D."/>
            <person name="Mourier T."/>
            <person name="Nagra H."/>
            <person name="Otto T.D."/>
            <person name="Rawlings N."/>
            <person name="Sanchez A."/>
            <person name="Sanders M."/>
            <person name="Subramaniam C."/>
            <person name="Tay Y."/>
            <person name="Dear P."/>
            <person name="Doerig C."/>
            <person name="Gruber A."/>
            <person name="Parkinson J."/>
            <person name="Shirley M."/>
            <person name="Wan K.L."/>
            <person name="Berriman M."/>
            <person name="Tomley F."/>
            <person name="Pain A."/>
        </authorList>
    </citation>
    <scope>NUCLEOTIDE SEQUENCE [LARGE SCALE GENOMIC DNA]</scope>
    <source>
        <strain evidence="2">Houghton</strain>
    </source>
</reference>
<protein>
    <submittedName>
        <fullName evidence="2">Refractile-body associated protein, related</fullName>
    </submittedName>
</protein>
<dbReference type="EMBL" id="HG711940">
    <property type="protein sequence ID" value="CDJ49936.1"/>
    <property type="molecule type" value="Genomic_DNA"/>
</dbReference>
<keyword evidence="3" id="KW-1185">Reference proteome</keyword>
<evidence type="ECO:0000313" key="3">
    <source>
        <dbReference type="Proteomes" id="UP000030750"/>
    </source>
</evidence>
<accession>U6LIF8</accession>
<organism evidence="2 3">
    <name type="scientific">Eimeria brunetti</name>
    <dbReference type="NCBI Taxonomy" id="51314"/>
    <lineage>
        <taxon>Eukaryota</taxon>
        <taxon>Sar</taxon>
        <taxon>Alveolata</taxon>
        <taxon>Apicomplexa</taxon>
        <taxon>Conoidasida</taxon>
        <taxon>Coccidia</taxon>
        <taxon>Eucoccidiorida</taxon>
        <taxon>Eimeriorina</taxon>
        <taxon>Eimeriidae</taxon>
        <taxon>Eimeria</taxon>
    </lineage>
</organism>
<dbReference type="AlphaFoldDB" id="U6LIF8"/>
<dbReference type="OrthoDB" id="354688at2759"/>
<feature type="compositionally biased region" description="Low complexity" evidence="1">
    <location>
        <begin position="175"/>
        <end position="210"/>
    </location>
</feature>
<evidence type="ECO:0000313" key="2">
    <source>
        <dbReference type="EMBL" id="CDJ49936.1"/>
    </source>
</evidence>
<reference evidence="2" key="2">
    <citation type="submission" date="2013-10" db="EMBL/GenBank/DDBJ databases">
        <authorList>
            <person name="Aslett M."/>
        </authorList>
    </citation>
    <scope>NUCLEOTIDE SEQUENCE [LARGE SCALE GENOMIC DNA]</scope>
    <source>
        <strain evidence="2">Houghton</strain>
    </source>
</reference>